<dbReference type="Gene3D" id="3.40.50.720">
    <property type="entry name" value="NAD(P)-binding Rossmann-like Domain"/>
    <property type="match status" value="1"/>
</dbReference>
<name>A0ABT9XJQ6_9BACL</name>
<reference evidence="2 3" key="1">
    <citation type="submission" date="2023-07" db="EMBL/GenBank/DDBJ databases">
        <title>Genomic Encyclopedia of Type Strains, Phase IV (KMG-IV): sequencing the most valuable type-strain genomes for metagenomic binning, comparative biology and taxonomic classification.</title>
        <authorList>
            <person name="Goeker M."/>
        </authorList>
    </citation>
    <scope>NUCLEOTIDE SEQUENCE [LARGE SCALE GENOMIC DNA]</scope>
    <source>
        <strain evidence="2 3">DSM 4006</strain>
    </source>
</reference>
<gene>
    <name evidence="2" type="ORF">J2S03_002219</name>
</gene>
<dbReference type="Gene3D" id="3.30.1330.230">
    <property type="match status" value="1"/>
</dbReference>
<protein>
    <submittedName>
        <fullName evidence="2">Ribosomal protein S12 methylthiotransferase accessory factor</fullName>
    </submittedName>
</protein>
<feature type="domain" description="YcaO" evidence="1">
    <location>
        <begin position="267"/>
        <end position="650"/>
    </location>
</feature>
<accession>A0ABT9XJQ6</accession>
<evidence type="ECO:0000259" key="1">
    <source>
        <dbReference type="PROSITE" id="PS51664"/>
    </source>
</evidence>
<organism evidence="2 3">
    <name type="scientific">Alicyclobacillus cycloheptanicus</name>
    <dbReference type="NCBI Taxonomy" id="1457"/>
    <lineage>
        <taxon>Bacteria</taxon>
        <taxon>Bacillati</taxon>
        <taxon>Bacillota</taxon>
        <taxon>Bacilli</taxon>
        <taxon>Bacillales</taxon>
        <taxon>Alicyclobacillaceae</taxon>
        <taxon>Alicyclobacillus</taxon>
    </lineage>
</organism>
<dbReference type="InterPro" id="IPR003776">
    <property type="entry name" value="YcaO-like_dom"/>
</dbReference>
<keyword evidence="2" id="KW-0687">Ribonucleoprotein</keyword>
<proteinExistence type="predicted"/>
<dbReference type="PANTHER" id="PTHR37809:SF1">
    <property type="entry name" value="RIBOSOMAL PROTEIN S12 METHYLTHIOTRANSFERASE ACCESSORY FACTOR YCAO"/>
    <property type="match status" value="1"/>
</dbReference>
<comment type="caution">
    <text evidence="2">The sequence shown here is derived from an EMBL/GenBank/DDBJ whole genome shotgun (WGS) entry which is preliminary data.</text>
</comment>
<keyword evidence="3" id="KW-1185">Reference proteome</keyword>
<evidence type="ECO:0000313" key="2">
    <source>
        <dbReference type="EMBL" id="MDQ0190355.1"/>
    </source>
</evidence>
<dbReference type="RefSeq" id="WP_274454644.1">
    <property type="nucleotide sequence ID" value="NZ_CP067097.1"/>
</dbReference>
<dbReference type="PANTHER" id="PTHR37809">
    <property type="entry name" value="RIBOSOMAL PROTEIN S12 METHYLTHIOTRANSFERASE ACCESSORY FACTOR YCAO"/>
    <property type="match status" value="1"/>
</dbReference>
<dbReference type="InterPro" id="IPR022291">
    <property type="entry name" value="Bacteriocin_synth_cyclodeHase"/>
</dbReference>
<dbReference type="NCBIfam" id="TIGR03882">
    <property type="entry name" value="cyclo_dehyd_2"/>
    <property type="match status" value="1"/>
</dbReference>
<dbReference type="InterPro" id="IPR027624">
    <property type="entry name" value="TOMM_cyclo_SagD"/>
</dbReference>
<sequence>MNSRVLVLGGGMFADTVCQWLQRDGICDCTRLPAVPTERLPAADLAVVLDDGWHPAIHAAAEAVFRKARLPWLRGYIAFGHGYIGPLVQPGQPGCSHCADGRMLMAEADRREMMQLRMQLAAEQTARPDAWATRTGIRHLAALVVAEVRRILHAVETCRVVNHTLCVRLKTLDTTRHFILPDAACPVCGTLPEDTEETARIALSQTWKASADRFRSRSIEDLSQQLAHDYLDARTGLLNGKVYDLVTPFAAVSVNLPLLIGDEGASGRAHSYDVCEPIAILEGLERYCGYEPRGKRPVVYDSYAHLCDRALNPVTVGLHDPRQYKRPDFPYRAFDKDAAMDWVWGYSLTQQRPLLVPKRLAYYSLGCQGGFVYETSNGCAIGGSLVEAVFHGTLELVERDAFLMTWYARLPLPAIDVSACKDVTLQWMIERVRTVTGYDLHFYNATMENGIPTVFVIARNARPHGLHLLCSAGAHVDALSAIKGAIHETAGMLLRFDEKLEAERATYLRMLEDSSLVRHMDDHSMLYGLPEAAGRLRFLLDDNRPVQSVAEFSRTWPRHMDLTDDLMDLLQVFNRLNLEVIVVNQTSPELARNNLHCVKVIIPGMLPMTFGHHLTRLEHLPRVLTVPMKLGYVQRPLRRKDLNPNPHPFP</sequence>
<dbReference type="PROSITE" id="PS51664">
    <property type="entry name" value="YCAO"/>
    <property type="match status" value="1"/>
</dbReference>
<dbReference type="Gene3D" id="3.30.40.250">
    <property type="match status" value="1"/>
</dbReference>
<evidence type="ECO:0000313" key="3">
    <source>
        <dbReference type="Proteomes" id="UP001232973"/>
    </source>
</evidence>
<dbReference type="Gene3D" id="3.30.160.660">
    <property type="match status" value="1"/>
</dbReference>
<dbReference type="NCBIfam" id="TIGR03604">
    <property type="entry name" value="TOMM_cyclo_SagD"/>
    <property type="match status" value="1"/>
</dbReference>
<dbReference type="Pfam" id="PF02624">
    <property type="entry name" value="YcaO"/>
    <property type="match status" value="1"/>
</dbReference>
<dbReference type="GO" id="GO:0005840">
    <property type="term" value="C:ribosome"/>
    <property type="evidence" value="ECO:0007669"/>
    <property type="project" value="UniProtKB-KW"/>
</dbReference>
<dbReference type="EMBL" id="JAUSTP010000017">
    <property type="protein sequence ID" value="MDQ0190355.1"/>
    <property type="molecule type" value="Genomic_DNA"/>
</dbReference>
<dbReference type="Proteomes" id="UP001232973">
    <property type="component" value="Unassembled WGS sequence"/>
</dbReference>
<keyword evidence="2" id="KW-0689">Ribosomal protein</keyword>